<feature type="transmembrane region" description="Helical" evidence="3">
    <location>
        <begin position="122"/>
        <end position="142"/>
    </location>
</feature>
<dbReference type="RefSeq" id="WP_149266265.1">
    <property type="nucleotide sequence ID" value="NZ_VFJB01000005.1"/>
</dbReference>
<reference evidence="5 6" key="1">
    <citation type="submission" date="2019-06" db="EMBL/GenBank/DDBJ databases">
        <title>Genomic insights into carbon and energy metabolism of Deferribacter autotrophicus revealed new metabolic traits in the phylum Deferribacteres.</title>
        <authorList>
            <person name="Slobodkin A.I."/>
            <person name="Slobodkina G.B."/>
            <person name="Allioux M."/>
            <person name="Alain K."/>
            <person name="Jebbar M."/>
            <person name="Shadrin V."/>
            <person name="Kublanov I.V."/>
            <person name="Toshchakov S.V."/>
            <person name="Bonch-Osmolovskaya E.A."/>
        </authorList>
    </citation>
    <scope>NUCLEOTIDE SEQUENCE [LARGE SCALE GENOMIC DNA]</scope>
    <source>
        <strain evidence="5 6">SL50</strain>
    </source>
</reference>
<dbReference type="InterPro" id="IPR050469">
    <property type="entry name" value="Diguanylate_Cyclase"/>
</dbReference>
<evidence type="ECO:0000259" key="4">
    <source>
        <dbReference type="PROSITE" id="PS50887"/>
    </source>
</evidence>
<name>A0A5A8F5G1_9BACT</name>
<dbReference type="EC" id="2.7.7.65" evidence="1"/>
<evidence type="ECO:0000313" key="5">
    <source>
        <dbReference type="EMBL" id="KAA0257944.1"/>
    </source>
</evidence>
<feature type="transmembrane region" description="Helical" evidence="3">
    <location>
        <begin position="55"/>
        <end position="88"/>
    </location>
</feature>
<dbReference type="PANTHER" id="PTHR45138">
    <property type="entry name" value="REGULATORY COMPONENTS OF SENSORY TRANSDUCTION SYSTEM"/>
    <property type="match status" value="1"/>
</dbReference>
<keyword evidence="6" id="KW-1185">Reference proteome</keyword>
<comment type="catalytic activity">
    <reaction evidence="2">
        <text>2 GTP = 3',3'-c-di-GMP + 2 diphosphate</text>
        <dbReference type="Rhea" id="RHEA:24898"/>
        <dbReference type="ChEBI" id="CHEBI:33019"/>
        <dbReference type="ChEBI" id="CHEBI:37565"/>
        <dbReference type="ChEBI" id="CHEBI:58805"/>
        <dbReference type="EC" id="2.7.7.65"/>
    </reaction>
</comment>
<feature type="domain" description="GGDEF" evidence="4">
    <location>
        <begin position="179"/>
        <end position="313"/>
    </location>
</feature>
<accession>A0A5A8F5G1</accession>
<evidence type="ECO:0000256" key="2">
    <source>
        <dbReference type="ARBA" id="ARBA00034247"/>
    </source>
</evidence>
<evidence type="ECO:0000256" key="1">
    <source>
        <dbReference type="ARBA" id="ARBA00012528"/>
    </source>
</evidence>
<dbReference type="OrthoDB" id="9759607at2"/>
<dbReference type="NCBIfam" id="TIGR00254">
    <property type="entry name" value="GGDEF"/>
    <property type="match status" value="1"/>
</dbReference>
<proteinExistence type="predicted"/>
<keyword evidence="3" id="KW-0472">Membrane</keyword>
<dbReference type="AlphaFoldDB" id="A0A5A8F5G1"/>
<dbReference type="SUPFAM" id="SSF55073">
    <property type="entry name" value="Nucleotide cyclase"/>
    <property type="match status" value="1"/>
</dbReference>
<dbReference type="Gene3D" id="3.30.70.270">
    <property type="match status" value="1"/>
</dbReference>
<sequence>MINYVRRNILFLLFTVFILIFEVSNNVNNKQIIITTLYLLFCIVAIQYIDEDDEYIFHIIFVILLGFLSYFSKSTFLYLQCLAVVFLFFQSKFYYLKLLFVFGLYGFDLLFLNVPLLSDFSFIYISLIVSALTARFLILSLLDKINELSITDDLTGLLNQKGFFKKFEDEYYRSVRYNKNFTLMMLDSDDLKRINDTYGHKYGTYVILFIAEEIKKNIRRTDFACRYGGDEFMICLVETPIENGMKLAERLKETIAMKPIFTDKGKSFNITVSIGAVGYPESSEKIYELLDMVDKAMYQAKNKGKNQVCLLTKNSSSKEMDGN</sequence>
<organism evidence="5 6">
    <name type="scientific">Deferribacter autotrophicus</name>
    <dbReference type="NCBI Taxonomy" id="500465"/>
    <lineage>
        <taxon>Bacteria</taxon>
        <taxon>Pseudomonadati</taxon>
        <taxon>Deferribacterota</taxon>
        <taxon>Deferribacteres</taxon>
        <taxon>Deferribacterales</taxon>
        <taxon>Deferribacteraceae</taxon>
        <taxon>Deferribacter</taxon>
    </lineage>
</organism>
<evidence type="ECO:0000256" key="3">
    <source>
        <dbReference type="SAM" id="Phobius"/>
    </source>
</evidence>
<evidence type="ECO:0000313" key="6">
    <source>
        <dbReference type="Proteomes" id="UP000322876"/>
    </source>
</evidence>
<feature type="transmembrane region" description="Helical" evidence="3">
    <location>
        <begin position="6"/>
        <end position="25"/>
    </location>
</feature>
<dbReference type="InterPro" id="IPR043128">
    <property type="entry name" value="Rev_trsase/Diguanyl_cyclase"/>
</dbReference>
<comment type="caution">
    <text evidence="5">The sequence shown here is derived from an EMBL/GenBank/DDBJ whole genome shotgun (WGS) entry which is preliminary data.</text>
</comment>
<dbReference type="CDD" id="cd01949">
    <property type="entry name" value="GGDEF"/>
    <property type="match status" value="1"/>
</dbReference>
<dbReference type="PANTHER" id="PTHR45138:SF9">
    <property type="entry name" value="DIGUANYLATE CYCLASE DGCM-RELATED"/>
    <property type="match status" value="1"/>
</dbReference>
<dbReference type="Pfam" id="PF00990">
    <property type="entry name" value="GGDEF"/>
    <property type="match status" value="1"/>
</dbReference>
<keyword evidence="3" id="KW-1133">Transmembrane helix</keyword>
<gene>
    <name evidence="5" type="ORF">FHQ18_06010</name>
</gene>
<dbReference type="InterPro" id="IPR029787">
    <property type="entry name" value="Nucleotide_cyclase"/>
</dbReference>
<protein>
    <recommendedName>
        <fullName evidence="1">diguanylate cyclase</fullName>
        <ecNumber evidence="1">2.7.7.65</ecNumber>
    </recommendedName>
</protein>
<feature type="transmembrane region" description="Helical" evidence="3">
    <location>
        <begin position="32"/>
        <end position="49"/>
    </location>
</feature>
<dbReference type="GO" id="GO:0052621">
    <property type="term" value="F:diguanylate cyclase activity"/>
    <property type="evidence" value="ECO:0007669"/>
    <property type="project" value="UniProtKB-EC"/>
</dbReference>
<dbReference type="Proteomes" id="UP000322876">
    <property type="component" value="Unassembled WGS sequence"/>
</dbReference>
<keyword evidence="3" id="KW-0812">Transmembrane</keyword>
<dbReference type="PROSITE" id="PS50887">
    <property type="entry name" value="GGDEF"/>
    <property type="match status" value="1"/>
</dbReference>
<dbReference type="InterPro" id="IPR000160">
    <property type="entry name" value="GGDEF_dom"/>
</dbReference>
<dbReference type="FunFam" id="3.30.70.270:FF:000001">
    <property type="entry name" value="Diguanylate cyclase domain protein"/>
    <property type="match status" value="1"/>
</dbReference>
<dbReference type="EMBL" id="VFJB01000005">
    <property type="protein sequence ID" value="KAA0257944.1"/>
    <property type="molecule type" value="Genomic_DNA"/>
</dbReference>
<dbReference type="SMART" id="SM00267">
    <property type="entry name" value="GGDEF"/>
    <property type="match status" value="1"/>
</dbReference>